<reference evidence="1" key="2">
    <citation type="submission" date="2017-10" db="EMBL/GenBank/DDBJ databases">
        <title>Ladona fulva Genome sequencing and assembly.</title>
        <authorList>
            <person name="Murali S."/>
            <person name="Richards S."/>
            <person name="Bandaranaike D."/>
            <person name="Bellair M."/>
            <person name="Blankenburg K."/>
            <person name="Chao H."/>
            <person name="Dinh H."/>
            <person name="Doddapaneni H."/>
            <person name="Dugan-Rocha S."/>
            <person name="Elkadiri S."/>
            <person name="Gnanaolivu R."/>
            <person name="Hernandez B."/>
            <person name="Skinner E."/>
            <person name="Javaid M."/>
            <person name="Lee S."/>
            <person name="Li M."/>
            <person name="Ming W."/>
            <person name="Munidasa M."/>
            <person name="Muniz J."/>
            <person name="Nguyen L."/>
            <person name="Hughes D."/>
            <person name="Osuji N."/>
            <person name="Pu L.-L."/>
            <person name="Puazo M."/>
            <person name="Qu C."/>
            <person name="Quiroz J."/>
            <person name="Raj R."/>
            <person name="Weissenberger G."/>
            <person name="Xin Y."/>
            <person name="Zou X."/>
            <person name="Han Y."/>
            <person name="Worley K."/>
            <person name="Muzny D."/>
            <person name="Gibbs R."/>
        </authorList>
    </citation>
    <scope>NUCLEOTIDE SEQUENCE</scope>
    <source>
        <strain evidence="1">Sampled in the wild</strain>
    </source>
</reference>
<name>A0A8K0KJC7_LADFU</name>
<evidence type="ECO:0000313" key="2">
    <source>
        <dbReference type="Proteomes" id="UP000792457"/>
    </source>
</evidence>
<comment type="caution">
    <text evidence="1">The sequence shown here is derived from an EMBL/GenBank/DDBJ whole genome shotgun (WGS) entry which is preliminary data.</text>
</comment>
<proteinExistence type="predicted"/>
<dbReference type="EMBL" id="KZ309015">
    <property type="protein sequence ID" value="KAG8236326.1"/>
    <property type="molecule type" value="Genomic_DNA"/>
</dbReference>
<accession>A0A8K0KJC7</accession>
<dbReference type="Proteomes" id="UP000792457">
    <property type="component" value="Unassembled WGS sequence"/>
</dbReference>
<dbReference type="AlphaFoldDB" id="A0A8K0KJC7"/>
<evidence type="ECO:0000313" key="1">
    <source>
        <dbReference type="EMBL" id="KAG8236326.1"/>
    </source>
</evidence>
<keyword evidence="2" id="KW-1185">Reference proteome</keyword>
<feature type="non-terminal residue" evidence="1">
    <location>
        <position position="1"/>
    </location>
</feature>
<reference evidence="1" key="1">
    <citation type="submission" date="2013-04" db="EMBL/GenBank/DDBJ databases">
        <authorList>
            <person name="Qu J."/>
            <person name="Murali S.C."/>
            <person name="Bandaranaike D."/>
            <person name="Bellair M."/>
            <person name="Blankenburg K."/>
            <person name="Chao H."/>
            <person name="Dinh H."/>
            <person name="Doddapaneni H."/>
            <person name="Downs B."/>
            <person name="Dugan-Rocha S."/>
            <person name="Elkadiri S."/>
            <person name="Gnanaolivu R.D."/>
            <person name="Hernandez B."/>
            <person name="Javaid M."/>
            <person name="Jayaseelan J.C."/>
            <person name="Lee S."/>
            <person name="Li M."/>
            <person name="Ming W."/>
            <person name="Munidasa M."/>
            <person name="Muniz J."/>
            <person name="Nguyen L."/>
            <person name="Ongeri F."/>
            <person name="Osuji N."/>
            <person name="Pu L.-L."/>
            <person name="Puazo M."/>
            <person name="Qu C."/>
            <person name="Quiroz J."/>
            <person name="Raj R."/>
            <person name="Weissenberger G."/>
            <person name="Xin Y."/>
            <person name="Zou X."/>
            <person name="Han Y."/>
            <person name="Richards S."/>
            <person name="Worley K."/>
            <person name="Muzny D."/>
            <person name="Gibbs R."/>
        </authorList>
    </citation>
    <scope>NUCLEOTIDE SEQUENCE</scope>
    <source>
        <strain evidence="1">Sampled in the wild</strain>
    </source>
</reference>
<protein>
    <submittedName>
        <fullName evidence="1">Uncharacterized protein</fullName>
    </submittedName>
</protein>
<sequence length="118" mass="13593">NLELTTDTLVILSADFRQTLPISPKSTPAVKINACSKQQFLWPRVKKNDEKEIYCRNFIQIDDGIHPIDCVTSQMEIINDLRNIVNGTDELTDKVYPNSVQNYTISNWLFESNFSIKK</sequence>
<organism evidence="1 2">
    <name type="scientific">Ladona fulva</name>
    <name type="common">Scarce chaser dragonfly</name>
    <name type="synonym">Libellula fulva</name>
    <dbReference type="NCBI Taxonomy" id="123851"/>
    <lineage>
        <taxon>Eukaryota</taxon>
        <taxon>Metazoa</taxon>
        <taxon>Ecdysozoa</taxon>
        <taxon>Arthropoda</taxon>
        <taxon>Hexapoda</taxon>
        <taxon>Insecta</taxon>
        <taxon>Pterygota</taxon>
        <taxon>Palaeoptera</taxon>
        <taxon>Odonata</taxon>
        <taxon>Epiprocta</taxon>
        <taxon>Anisoptera</taxon>
        <taxon>Libelluloidea</taxon>
        <taxon>Libellulidae</taxon>
        <taxon>Ladona</taxon>
    </lineage>
</organism>
<dbReference type="OrthoDB" id="272985at2759"/>
<gene>
    <name evidence="1" type="ORF">J437_LFUL010460</name>
</gene>